<protein>
    <submittedName>
        <fullName evidence="7">Amino acid transporter transmembrane domain-containing protein</fullName>
    </submittedName>
</protein>
<keyword evidence="2 5" id="KW-0812">Transmembrane</keyword>
<dbReference type="AlphaFoldDB" id="Q7YZG4"/>
<evidence type="ECO:0000259" key="6">
    <source>
        <dbReference type="Pfam" id="PF01490"/>
    </source>
</evidence>
<dbReference type="Proteomes" id="UP000001940">
    <property type="component" value="Chromosome IV"/>
</dbReference>
<keyword evidence="3 5" id="KW-1133">Transmembrane helix</keyword>
<dbReference type="Pfam" id="PF01490">
    <property type="entry name" value="Aa_trans"/>
    <property type="match status" value="1"/>
</dbReference>
<name>Q7YZG4_CAEEL</name>
<dbReference type="InterPro" id="IPR013057">
    <property type="entry name" value="AA_transpt_TM"/>
</dbReference>
<dbReference type="Bgee" id="WBGene00021156">
    <property type="expression patterns" value="Expressed in larva and 1 other cell type or tissue"/>
</dbReference>
<evidence type="ECO:0000313" key="8">
    <source>
        <dbReference type="Proteomes" id="UP000001940"/>
    </source>
</evidence>
<reference evidence="7 8" key="1">
    <citation type="journal article" date="1998" name="Science">
        <title>Genome sequence of the nematode C. elegans: a platform for investigating biology.</title>
        <authorList>
            <consortium name="The C. elegans sequencing consortium"/>
            <person name="Sulson J.E."/>
            <person name="Waterston R."/>
        </authorList>
    </citation>
    <scope>NUCLEOTIDE SEQUENCE [LARGE SCALE GENOMIC DNA]</scope>
    <source>
        <strain evidence="7 8">Bristol N2</strain>
    </source>
</reference>
<evidence type="ECO:0000313" key="9">
    <source>
        <dbReference type="WormBase" id="Y4C6B.2b"/>
    </source>
</evidence>
<dbReference type="EMBL" id="BX284604">
    <property type="protein sequence ID" value="CCD71123.1"/>
    <property type="molecule type" value="Genomic_DNA"/>
</dbReference>
<organism evidence="7 8">
    <name type="scientific">Caenorhabditis elegans</name>
    <dbReference type="NCBI Taxonomy" id="6239"/>
    <lineage>
        <taxon>Eukaryota</taxon>
        <taxon>Metazoa</taxon>
        <taxon>Ecdysozoa</taxon>
        <taxon>Nematoda</taxon>
        <taxon>Chromadorea</taxon>
        <taxon>Rhabditida</taxon>
        <taxon>Rhabditina</taxon>
        <taxon>Rhabditomorpha</taxon>
        <taxon>Rhabditoidea</taxon>
        <taxon>Rhabditidae</taxon>
        <taxon>Peloderinae</taxon>
        <taxon>Caenorhabditis</taxon>
    </lineage>
</organism>
<evidence type="ECO:0000256" key="5">
    <source>
        <dbReference type="SAM" id="Phobius"/>
    </source>
</evidence>
<evidence type="ECO:0000256" key="3">
    <source>
        <dbReference type="ARBA" id="ARBA00022989"/>
    </source>
</evidence>
<accession>Q7YZG4</accession>
<dbReference type="UCSC" id="Y4C6B.2a">
    <property type="organism name" value="c. elegans"/>
</dbReference>
<dbReference type="HOGENOM" id="CLU_009646_2_1_1"/>
<dbReference type="ExpressionAtlas" id="Q7YZG4">
    <property type="expression patterns" value="baseline and differential"/>
</dbReference>
<feature type="transmembrane region" description="Helical" evidence="5">
    <location>
        <begin position="36"/>
        <end position="57"/>
    </location>
</feature>
<sequence>MSHDFGWQRIVARALVMLSVVFVAESVPNFGVLLDLVGGSTITMMALVVPIVFNLALTTIKKKKENKDNEEKLTIKEIFQNSDKIKLLANILILVFAIFGGVAATTSAMQTMLQSEFSAPCYARIWSENARIMEEQRQLTFTHGKIACCGMFRNISATGSEVCLDVASMAKAVSHG</sequence>
<evidence type="ECO:0000256" key="4">
    <source>
        <dbReference type="ARBA" id="ARBA00023136"/>
    </source>
</evidence>
<keyword evidence="8" id="KW-1185">Reference proteome</keyword>
<dbReference type="WormBase" id="Y4C6B.2b">
    <property type="protein sequence ID" value="CE35096"/>
    <property type="gene ID" value="WBGene00021156"/>
</dbReference>
<dbReference type="GO" id="GO:0016020">
    <property type="term" value="C:membrane"/>
    <property type="evidence" value="ECO:0007669"/>
    <property type="project" value="UniProtKB-SubCell"/>
</dbReference>
<keyword evidence="4 5" id="KW-0472">Membrane</keyword>
<dbReference type="OrthoDB" id="655540at2759"/>
<gene>
    <name evidence="7" type="ORF">CELE_Y4C6B.2</name>
    <name evidence="7 9" type="ORF">Y4C6B.2</name>
</gene>
<comment type="subcellular location">
    <subcellularLocation>
        <location evidence="1">Membrane</location>
    </subcellularLocation>
</comment>
<proteinExistence type="predicted"/>
<evidence type="ECO:0000256" key="2">
    <source>
        <dbReference type="ARBA" id="ARBA00022692"/>
    </source>
</evidence>
<dbReference type="AGR" id="WB:WBGene00021156"/>
<feature type="transmembrane region" description="Helical" evidence="5">
    <location>
        <begin position="87"/>
        <end position="109"/>
    </location>
</feature>
<feature type="domain" description="Amino acid transporter transmembrane" evidence="6">
    <location>
        <begin position="5"/>
        <end position="67"/>
    </location>
</feature>
<evidence type="ECO:0000313" key="7">
    <source>
        <dbReference type="EMBL" id="CCD71123.1"/>
    </source>
</evidence>
<evidence type="ECO:0000256" key="1">
    <source>
        <dbReference type="ARBA" id="ARBA00004370"/>
    </source>
</evidence>